<dbReference type="AlphaFoldDB" id="A0A220RZP0"/>
<dbReference type="RefSeq" id="WP_089035379.1">
    <property type="nucleotide sequence ID" value="NZ_CP022278.1"/>
</dbReference>
<keyword evidence="3" id="KW-1185">Reference proteome</keyword>
<evidence type="ECO:0000313" key="3">
    <source>
        <dbReference type="Proteomes" id="UP000198238"/>
    </source>
</evidence>
<sequence>MTFLKHPLQSALAAAVLCTAPQAFALPVCTANMPGINFGQVDMLNGTGLITQGTLSVTCTNDGGIRTAPGAINNNARTFFICLSIDAGRAISGQNANDFYFEPRKMCTRESGGCSPTDNLIDFNLYTDASGQSIWGTTNPDRSHKNFISTTMTVPYGQSITRTFPVNGKILSAASGAVPGKYWNPFTSTSTSLQYRYNIGTAVPNRCDGGYEGGVSQFPFKAEADIIKSCTISNLRDIDFGTQRAGAANLAQRTQFSVTCTKNTPYNIGLRPSNGNRDGAGKMASTRTWNNYDLIPYQLRSEHGDNGKVWGDNGVSASSTGNGIGGIGTGQPVKHTVYATVPSADFTPDTYTDRVTVSVYY</sequence>
<feature type="domain" description="Spore coat protein U/FanG" evidence="1">
    <location>
        <begin position="23"/>
        <end position="183"/>
    </location>
</feature>
<name>A0A220RZP0_9NEIS</name>
<dbReference type="OrthoDB" id="6505076at2"/>
<evidence type="ECO:0000313" key="2">
    <source>
        <dbReference type="EMBL" id="ASK26657.1"/>
    </source>
</evidence>
<reference evidence="2 3" key="1">
    <citation type="submission" date="2017-06" db="EMBL/GenBank/DDBJ databases">
        <title>Neisseria chenwenguii sp. nov., isolated from the intestinal contents of Tibetan Plateau Pika in Yushu, Qinghai Province, China.</title>
        <authorList>
            <person name="Zhang G."/>
        </authorList>
    </citation>
    <scope>NUCLEOTIDE SEQUENCE [LARGE SCALE GENOMIC DNA]</scope>
    <source>
        <strain evidence="2 3">10023</strain>
    </source>
</reference>
<evidence type="ECO:0000259" key="1">
    <source>
        <dbReference type="Pfam" id="PF05229"/>
    </source>
</evidence>
<accession>A0A220RZP0</accession>
<dbReference type="Pfam" id="PF05229">
    <property type="entry name" value="SCPU"/>
    <property type="match status" value="2"/>
</dbReference>
<dbReference type="SMART" id="SM00972">
    <property type="entry name" value="SCPU"/>
    <property type="match status" value="2"/>
</dbReference>
<protein>
    <recommendedName>
        <fullName evidence="1">Spore coat protein U/FanG domain-containing protein</fullName>
    </recommendedName>
</protein>
<proteinExistence type="predicted"/>
<dbReference type="EMBL" id="CP022278">
    <property type="protein sequence ID" value="ASK26657.1"/>
    <property type="molecule type" value="Genomic_DNA"/>
</dbReference>
<dbReference type="PANTHER" id="PTHR37089:SF4">
    <property type="entry name" value="EXPORTED PROTEIN"/>
    <property type="match status" value="1"/>
</dbReference>
<dbReference type="PANTHER" id="PTHR37089">
    <property type="entry name" value="PROTEIN U-RELATED"/>
    <property type="match status" value="1"/>
</dbReference>
<feature type="domain" description="Spore coat protein U/FanG" evidence="1">
    <location>
        <begin position="218"/>
        <end position="357"/>
    </location>
</feature>
<gene>
    <name evidence="2" type="ORF">BG910_01875</name>
</gene>
<organism evidence="2 3">
    <name type="scientific">Neisseria chenwenguii</name>
    <dbReference type="NCBI Taxonomy" id="1853278"/>
    <lineage>
        <taxon>Bacteria</taxon>
        <taxon>Pseudomonadati</taxon>
        <taxon>Pseudomonadota</taxon>
        <taxon>Betaproteobacteria</taxon>
        <taxon>Neisseriales</taxon>
        <taxon>Neisseriaceae</taxon>
        <taxon>Neisseria</taxon>
    </lineage>
</organism>
<dbReference type="InterPro" id="IPR053167">
    <property type="entry name" value="Spore_coat_component"/>
</dbReference>
<dbReference type="KEGG" id="nei:BG910_01875"/>
<dbReference type="Proteomes" id="UP000198238">
    <property type="component" value="Chromosome"/>
</dbReference>
<dbReference type="InterPro" id="IPR007893">
    <property type="entry name" value="Spore_coat_U/FanG"/>
</dbReference>